<name>A0A4D4JF35_9PSEU</name>
<protein>
    <recommendedName>
        <fullName evidence="3">ESX-1 secretion-associated protein EspA/EspE-like domain-containing protein</fullName>
    </recommendedName>
</protein>
<sequence length="205" mass="21789">MVSFTDLRDAKPRLWQRAADDLLRLAKEAEQAASDIYHQGKGAVDEHWTDEVGQHATEKLKALVDDYEAAAITVRAGVSVLDGLSEGVDLAQQSLLGALDFAKRSGLQVDDQGLVHVPAANTDPTATHNSQQAQQLINDALARAARVDNDAAEELAKLVGALTNTDVNKALNTTQAEAAEDQVKLIRDSLPVGKSAAEVLPGGIH</sequence>
<dbReference type="RefSeq" id="WP_137816225.1">
    <property type="nucleotide sequence ID" value="NZ_BJFL01000037.1"/>
</dbReference>
<dbReference type="Proteomes" id="UP000298860">
    <property type="component" value="Unassembled WGS sequence"/>
</dbReference>
<accession>A0A4D4JF35</accession>
<proteinExistence type="predicted"/>
<gene>
    <name evidence="1" type="ORF">GTS_49010</name>
</gene>
<evidence type="ECO:0000313" key="2">
    <source>
        <dbReference type="Proteomes" id="UP000298860"/>
    </source>
</evidence>
<dbReference type="EMBL" id="BJFL01000037">
    <property type="protein sequence ID" value="GDY33268.1"/>
    <property type="molecule type" value="Genomic_DNA"/>
</dbReference>
<keyword evidence="2" id="KW-1185">Reference proteome</keyword>
<evidence type="ECO:0008006" key="3">
    <source>
        <dbReference type="Google" id="ProtNLM"/>
    </source>
</evidence>
<dbReference type="OrthoDB" id="3826164at2"/>
<comment type="caution">
    <text evidence="1">The sequence shown here is derived from an EMBL/GenBank/DDBJ whole genome shotgun (WGS) entry which is preliminary data.</text>
</comment>
<reference evidence="2" key="1">
    <citation type="submission" date="2019-04" db="EMBL/GenBank/DDBJ databases">
        <title>Draft genome sequence of Pseudonocardiaceae bacterium SL3-2-4.</title>
        <authorList>
            <person name="Ningsih F."/>
            <person name="Yokota A."/>
            <person name="Sakai Y."/>
            <person name="Nanatani K."/>
            <person name="Yabe S."/>
            <person name="Oetari A."/>
            <person name="Sjamsuridzal W."/>
        </authorList>
    </citation>
    <scope>NUCLEOTIDE SEQUENCE [LARGE SCALE GENOMIC DNA]</scope>
    <source>
        <strain evidence="2">SL3-2-4</strain>
    </source>
</reference>
<evidence type="ECO:0000313" key="1">
    <source>
        <dbReference type="EMBL" id="GDY33268.1"/>
    </source>
</evidence>
<dbReference type="AlphaFoldDB" id="A0A4D4JF35"/>
<organism evidence="1 2">
    <name type="scientific">Gandjariella thermophila</name>
    <dbReference type="NCBI Taxonomy" id="1931992"/>
    <lineage>
        <taxon>Bacteria</taxon>
        <taxon>Bacillati</taxon>
        <taxon>Actinomycetota</taxon>
        <taxon>Actinomycetes</taxon>
        <taxon>Pseudonocardiales</taxon>
        <taxon>Pseudonocardiaceae</taxon>
        <taxon>Gandjariella</taxon>
    </lineage>
</organism>